<evidence type="ECO:0000259" key="3">
    <source>
        <dbReference type="PROSITE" id="PS50006"/>
    </source>
</evidence>
<feature type="domain" description="FHA" evidence="3">
    <location>
        <begin position="33"/>
        <end position="82"/>
    </location>
</feature>
<dbReference type="GO" id="GO:0004252">
    <property type="term" value="F:serine-type endopeptidase activity"/>
    <property type="evidence" value="ECO:0007669"/>
    <property type="project" value="InterPro"/>
</dbReference>
<dbReference type="InterPro" id="IPR008984">
    <property type="entry name" value="SMAD_FHA_dom_sf"/>
</dbReference>
<proteinExistence type="predicted"/>
<keyword evidence="4" id="KW-0378">Hydrolase</keyword>
<reference evidence="5" key="1">
    <citation type="submission" date="2016-10" db="EMBL/GenBank/DDBJ databases">
        <authorList>
            <person name="Varghese N."/>
        </authorList>
    </citation>
    <scope>NUCLEOTIDE SEQUENCE [LARGE SCALE GENOMIC DNA]</scope>
    <source>
        <strain evidence="5">DSM 45096 / BCRC 16803 / CGMCC 4.1857 / CIP 109030 / JCM 12277 / KCTC 19219 / NBRC 100920 / 33214</strain>
    </source>
</reference>
<dbReference type="InterPro" id="IPR001940">
    <property type="entry name" value="Peptidase_S1C"/>
</dbReference>
<dbReference type="OrthoDB" id="277520at2"/>
<dbReference type="EMBL" id="FOAZ01000018">
    <property type="protein sequence ID" value="SEM08309.1"/>
    <property type="molecule type" value="Genomic_DNA"/>
</dbReference>
<dbReference type="PROSITE" id="PS50006">
    <property type="entry name" value="FHA_DOMAIN"/>
    <property type="match status" value="1"/>
</dbReference>
<evidence type="ECO:0000313" key="5">
    <source>
        <dbReference type="Proteomes" id="UP000183015"/>
    </source>
</evidence>
<keyword evidence="2" id="KW-0812">Transmembrane</keyword>
<dbReference type="InterPro" id="IPR000253">
    <property type="entry name" value="FHA_dom"/>
</dbReference>
<sequence length="535" mass="53658">MAGTTSDASGVGGPPLIVVLADRQYLFPVGSVVRIGRNPELDVVSTSPLVSRACHAVISVDAGGATYVDQSRRGTFLRGRPLRGPLRITESVELRLGDPVTGEVLGVTPPLGSHQLERNRRRRLALRRGRMAGLALGAMGVAAAVLAALLLPSGATPKAAAHPSAGATATTAPLALAEAATVRLRLGPADASTGWGSGTVVDPHGLILTNAHVAQPQAPGQAVALGTPGYQLPANPPFLTVEMTTGQSTPAVARYRARPVAVDGYLDLAVVQIYADAAGKPVDPSTLRLPALTIGDSGALQLGQPVTVLGFPGVAESDSISVTSGVLSTFVPDPLHHAADPRFELETTARLAHGNSGGAAIDAGGRLIGVPSMEVTGEGADVSYRLRAAQLARPLLAAARAGRTYGSVLLVHSGVGEKVTGVGVGGSGEQACAISAPATLAALPAQLWVGLRYAGLPKGLDVAVGVRPPGAAAFGGAGGALPEETVPGPDGCLAVAVDPASFGLASLPPGTYQAQLFAGPDLDPVGGTAQFRVGG</sequence>
<dbReference type="InterPro" id="IPR039245">
    <property type="entry name" value="TYSND1/DEG15"/>
</dbReference>
<dbReference type="Proteomes" id="UP000183015">
    <property type="component" value="Unassembled WGS sequence"/>
</dbReference>
<dbReference type="Pfam" id="PF13365">
    <property type="entry name" value="Trypsin_2"/>
    <property type="match status" value="1"/>
</dbReference>
<dbReference type="STRING" id="235985.SAMN05414137_11826"/>
<dbReference type="AlphaFoldDB" id="A0A1H7VHD7"/>
<accession>A0A1H7VHD7</accession>
<dbReference type="PRINTS" id="PR00834">
    <property type="entry name" value="PROTEASES2C"/>
</dbReference>
<dbReference type="eggNOG" id="COG1716">
    <property type="taxonomic scope" value="Bacteria"/>
</dbReference>
<organism evidence="4 5">
    <name type="scientific">Streptacidiphilus jiangxiensis</name>
    <dbReference type="NCBI Taxonomy" id="235985"/>
    <lineage>
        <taxon>Bacteria</taxon>
        <taxon>Bacillati</taxon>
        <taxon>Actinomycetota</taxon>
        <taxon>Actinomycetes</taxon>
        <taxon>Kitasatosporales</taxon>
        <taxon>Streptomycetaceae</taxon>
        <taxon>Streptacidiphilus</taxon>
    </lineage>
</organism>
<dbReference type="eggNOG" id="COG0265">
    <property type="taxonomic scope" value="Bacteria"/>
</dbReference>
<dbReference type="Gene3D" id="2.60.200.20">
    <property type="match status" value="1"/>
</dbReference>
<keyword evidence="2" id="KW-1133">Transmembrane helix</keyword>
<protein>
    <submittedName>
        <fullName evidence="4">Putative serine protease PepD</fullName>
    </submittedName>
</protein>
<keyword evidence="2" id="KW-0472">Membrane</keyword>
<feature type="transmembrane region" description="Helical" evidence="2">
    <location>
        <begin position="131"/>
        <end position="151"/>
    </location>
</feature>
<keyword evidence="5" id="KW-1185">Reference proteome</keyword>
<evidence type="ECO:0000313" key="4">
    <source>
        <dbReference type="EMBL" id="SEM08309.1"/>
    </source>
</evidence>
<dbReference type="PANTHER" id="PTHR21004:SF0">
    <property type="entry name" value="PEROXISOMAL LEADER PEPTIDE-PROCESSING PROTEASE"/>
    <property type="match status" value="1"/>
</dbReference>
<evidence type="ECO:0000256" key="2">
    <source>
        <dbReference type="SAM" id="Phobius"/>
    </source>
</evidence>
<dbReference type="InterPro" id="IPR009003">
    <property type="entry name" value="Peptidase_S1_PA"/>
</dbReference>
<dbReference type="SUPFAM" id="SSF50494">
    <property type="entry name" value="Trypsin-like serine proteases"/>
    <property type="match status" value="1"/>
</dbReference>
<dbReference type="Gene3D" id="2.40.10.10">
    <property type="entry name" value="Trypsin-like serine proteases"/>
    <property type="match status" value="2"/>
</dbReference>
<evidence type="ECO:0000256" key="1">
    <source>
        <dbReference type="ARBA" id="ARBA00022553"/>
    </source>
</evidence>
<dbReference type="SMART" id="SM00240">
    <property type="entry name" value="FHA"/>
    <property type="match status" value="1"/>
</dbReference>
<dbReference type="SUPFAM" id="SSF49879">
    <property type="entry name" value="SMAD/FHA domain"/>
    <property type="match status" value="1"/>
</dbReference>
<gene>
    <name evidence="4" type="ORF">SAMN05414137_11826</name>
</gene>
<dbReference type="Pfam" id="PF00498">
    <property type="entry name" value="FHA"/>
    <property type="match status" value="1"/>
</dbReference>
<keyword evidence="1" id="KW-0597">Phosphoprotein</keyword>
<dbReference type="PANTHER" id="PTHR21004">
    <property type="entry name" value="SERINE PROTEASE-RELATED"/>
    <property type="match status" value="1"/>
</dbReference>
<dbReference type="InterPro" id="IPR043504">
    <property type="entry name" value="Peptidase_S1_PA_chymotrypsin"/>
</dbReference>
<name>A0A1H7VHD7_STRJI</name>
<keyword evidence="4" id="KW-0645">Protease</keyword>
<dbReference type="GO" id="GO:0016485">
    <property type="term" value="P:protein processing"/>
    <property type="evidence" value="ECO:0007669"/>
    <property type="project" value="InterPro"/>
</dbReference>